<dbReference type="InterPro" id="IPR051104">
    <property type="entry name" value="FAD_monoxygenase"/>
</dbReference>
<dbReference type="PANTHER" id="PTHR46720">
    <property type="entry name" value="HYDROXYLASE, PUTATIVE (AFU_ORTHOLOGUE AFUA_3G01460)-RELATED"/>
    <property type="match status" value="1"/>
</dbReference>
<reference evidence="8" key="2">
    <citation type="submission" date="2023-06" db="EMBL/GenBank/DDBJ databases">
        <authorList>
            <consortium name="Lawrence Berkeley National Laboratory"/>
            <person name="Mondo S.J."/>
            <person name="Hensen N."/>
            <person name="Bonometti L."/>
            <person name="Westerberg I."/>
            <person name="Brannstrom I.O."/>
            <person name="Guillou S."/>
            <person name="Cros-Aarteil S."/>
            <person name="Calhoun S."/>
            <person name="Haridas S."/>
            <person name="Kuo A."/>
            <person name="Pangilinan J."/>
            <person name="Riley R."/>
            <person name="Labutti K."/>
            <person name="Andreopoulos B."/>
            <person name="Lipzen A."/>
            <person name="Chen C."/>
            <person name="Yanf M."/>
            <person name="Daum C."/>
            <person name="Ng V."/>
            <person name="Clum A."/>
            <person name="Steindorff A."/>
            <person name="Ohm R."/>
            <person name="Martin F."/>
            <person name="Silar P."/>
            <person name="Natvig D."/>
            <person name="Lalanne C."/>
            <person name="Gautier V."/>
            <person name="Ament-Velasquez S.L."/>
            <person name="Kruys A."/>
            <person name="Hutchinson M.I."/>
            <person name="Powell A.J."/>
            <person name="Barry K."/>
            <person name="Miller A.N."/>
            <person name="Grigoriev I.V."/>
            <person name="Debuchy R."/>
            <person name="Gladieux P."/>
            <person name="Thoren M.H."/>
            <person name="Johannesson H."/>
        </authorList>
    </citation>
    <scope>NUCLEOTIDE SEQUENCE</scope>
    <source>
        <strain evidence="8">PSN324</strain>
    </source>
</reference>
<evidence type="ECO:0000256" key="5">
    <source>
        <dbReference type="SAM" id="MobiDB-lite"/>
    </source>
</evidence>
<feature type="domain" description="FAD-binding" evidence="7">
    <location>
        <begin position="9"/>
        <end position="192"/>
    </location>
</feature>
<protein>
    <submittedName>
        <fullName evidence="8">Salicylate hydroxylase</fullName>
    </submittedName>
</protein>
<evidence type="ECO:0000313" key="9">
    <source>
        <dbReference type="Proteomes" id="UP001321749"/>
    </source>
</evidence>
<evidence type="ECO:0000256" key="6">
    <source>
        <dbReference type="SAM" id="Phobius"/>
    </source>
</evidence>
<name>A0AAV9HZ20_9PEZI</name>
<keyword evidence="9" id="KW-1185">Reference proteome</keyword>
<dbReference type="SUPFAM" id="SSF54373">
    <property type="entry name" value="FAD-linked reductases, C-terminal domain"/>
    <property type="match status" value="1"/>
</dbReference>
<keyword evidence="6" id="KW-1133">Transmembrane helix</keyword>
<dbReference type="PANTHER" id="PTHR46720:SF3">
    <property type="entry name" value="FAD-BINDING DOMAIN-CONTAINING PROTEIN-RELATED"/>
    <property type="match status" value="1"/>
</dbReference>
<dbReference type="Pfam" id="PF01494">
    <property type="entry name" value="FAD_binding_3"/>
    <property type="match status" value="2"/>
</dbReference>
<keyword evidence="2" id="KW-0285">Flavoprotein</keyword>
<dbReference type="GO" id="GO:0071949">
    <property type="term" value="F:FAD binding"/>
    <property type="evidence" value="ECO:0007669"/>
    <property type="project" value="InterPro"/>
</dbReference>
<feature type="region of interest" description="Disordered" evidence="5">
    <location>
        <begin position="188"/>
        <end position="209"/>
    </location>
</feature>
<keyword evidence="6" id="KW-0812">Transmembrane</keyword>
<keyword evidence="3" id="KW-0274">FAD</keyword>
<organism evidence="8 9">
    <name type="scientific">Cladorrhinum samala</name>
    <dbReference type="NCBI Taxonomy" id="585594"/>
    <lineage>
        <taxon>Eukaryota</taxon>
        <taxon>Fungi</taxon>
        <taxon>Dikarya</taxon>
        <taxon>Ascomycota</taxon>
        <taxon>Pezizomycotina</taxon>
        <taxon>Sordariomycetes</taxon>
        <taxon>Sordariomycetidae</taxon>
        <taxon>Sordariales</taxon>
        <taxon>Podosporaceae</taxon>
        <taxon>Cladorrhinum</taxon>
    </lineage>
</organism>
<dbReference type="SUPFAM" id="SSF51905">
    <property type="entry name" value="FAD/NAD(P)-binding domain"/>
    <property type="match status" value="1"/>
</dbReference>
<evidence type="ECO:0000256" key="1">
    <source>
        <dbReference type="ARBA" id="ARBA00007992"/>
    </source>
</evidence>
<dbReference type="InterPro" id="IPR036188">
    <property type="entry name" value="FAD/NAD-bd_sf"/>
</dbReference>
<comment type="caution">
    <text evidence="8">The sequence shown here is derived from an EMBL/GenBank/DDBJ whole genome shotgun (WGS) entry which is preliminary data.</text>
</comment>
<feature type="transmembrane region" description="Helical" evidence="6">
    <location>
        <begin position="12"/>
        <end position="29"/>
    </location>
</feature>
<reference evidence="8" key="1">
    <citation type="journal article" date="2023" name="Mol. Phylogenet. Evol.">
        <title>Genome-scale phylogeny and comparative genomics of the fungal order Sordariales.</title>
        <authorList>
            <person name="Hensen N."/>
            <person name="Bonometti L."/>
            <person name="Westerberg I."/>
            <person name="Brannstrom I.O."/>
            <person name="Guillou S."/>
            <person name="Cros-Aarteil S."/>
            <person name="Calhoun S."/>
            <person name="Haridas S."/>
            <person name="Kuo A."/>
            <person name="Mondo S."/>
            <person name="Pangilinan J."/>
            <person name="Riley R."/>
            <person name="LaButti K."/>
            <person name="Andreopoulos B."/>
            <person name="Lipzen A."/>
            <person name="Chen C."/>
            <person name="Yan M."/>
            <person name="Daum C."/>
            <person name="Ng V."/>
            <person name="Clum A."/>
            <person name="Steindorff A."/>
            <person name="Ohm R.A."/>
            <person name="Martin F."/>
            <person name="Silar P."/>
            <person name="Natvig D.O."/>
            <person name="Lalanne C."/>
            <person name="Gautier V."/>
            <person name="Ament-Velasquez S.L."/>
            <person name="Kruys A."/>
            <person name="Hutchinson M.I."/>
            <person name="Powell A.J."/>
            <person name="Barry K."/>
            <person name="Miller A.N."/>
            <person name="Grigoriev I.V."/>
            <person name="Debuchy R."/>
            <person name="Gladieux P."/>
            <person name="Hiltunen Thoren M."/>
            <person name="Johannesson H."/>
        </authorList>
    </citation>
    <scope>NUCLEOTIDE SEQUENCE</scope>
    <source>
        <strain evidence="8">PSN324</strain>
    </source>
</reference>
<evidence type="ECO:0000256" key="2">
    <source>
        <dbReference type="ARBA" id="ARBA00022630"/>
    </source>
</evidence>
<keyword evidence="4" id="KW-0560">Oxidoreductase</keyword>
<comment type="similarity">
    <text evidence="1">Belongs to the paxM FAD-dependent monooxygenase family.</text>
</comment>
<keyword evidence="6" id="KW-0472">Membrane</keyword>
<feature type="domain" description="FAD-binding" evidence="7">
    <location>
        <begin position="316"/>
        <end position="378"/>
    </location>
</feature>
<gene>
    <name evidence="8" type="ORF">QBC42DRAFT_169174</name>
</gene>
<evidence type="ECO:0000256" key="3">
    <source>
        <dbReference type="ARBA" id="ARBA00022827"/>
    </source>
</evidence>
<dbReference type="EMBL" id="MU864940">
    <property type="protein sequence ID" value="KAK4465335.1"/>
    <property type="molecule type" value="Genomic_DNA"/>
</dbReference>
<dbReference type="Proteomes" id="UP001321749">
    <property type="component" value="Unassembled WGS sequence"/>
</dbReference>
<dbReference type="Gene3D" id="3.50.50.60">
    <property type="entry name" value="FAD/NAD(P)-binding domain"/>
    <property type="match status" value="1"/>
</dbReference>
<dbReference type="AlphaFoldDB" id="A0AAV9HZ20"/>
<accession>A0AAV9HZ20</accession>
<dbReference type="PRINTS" id="PR00420">
    <property type="entry name" value="RNGMNOXGNASE"/>
</dbReference>
<evidence type="ECO:0000256" key="4">
    <source>
        <dbReference type="ARBA" id="ARBA00023002"/>
    </source>
</evidence>
<dbReference type="InterPro" id="IPR002938">
    <property type="entry name" value="FAD-bd"/>
</dbReference>
<sequence length="481" mass="52087">MGSQEDHSVHVAIIGAGIAGITLGIGLLERNIPFRIYERAPGFREIGAGIGFSPNSERAMGSLSPAMLSAFKRVANPNGEDYFQWMFGHAGGGGGSSINPSSFDHDKLLYKLYVGKDGFQGSRRSDILEEWSKQIPPDLISFGKELESITDDSGAGDSPVEMRFRDGTIARADLVIGCDGIRSRVRQHVLSPPDSSTTTSSSNDASLPLPKSVNPHYSGKFCFRDLAPMSSAVAAIGEYKSSRRFMYNGPGAHVITYPVAGNKFLNVLVVISDPGGVEGWPAELVAQGRHTVRGLTKQEAVDAFRGWNKTVRGIVDLLPDELEKWAIFDMAEHPAETYVKGRVALAGDAAHATGPHLGAGGGLGIEDALCLAGLIQAVPGQIAQRSKGEGEGGIGSALAEEKEIKEKLVERALKIYNDVRYERTQWVVQATREAVDLFQWKDGSGQDPAEFAKEITEKFHKVWDYDLDDMVERAVKELEKA</sequence>
<evidence type="ECO:0000313" key="8">
    <source>
        <dbReference type="EMBL" id="KAK4465335.1"/>
    </source>
</evidence>
<evidence type="ECO:0000259" key="7">
    <source>
        <dbReference type="Pfam" id="PF01494"/>
    </source>
</evidence>
<dbReference type="GO" id="GO:0016491">
    <property type="term" value="F:oxidoreductase activity"/>
    <property type="evidence" value="ECO:0007669"/>
    <property type="project" value="UniProtKB-KW"/>
</dbReference>
<proteinExistence type="inferred from homology"/>
<dbReference type="GO" id="GO:0044550">
    <property type="term" value="P:secondary metabolite biosynthetic process"/>
    <property type="evidence" value="ECO:0007669"/>
    <property type="project" value="TreeGrafter"/>
</dbReference>